<dbReference type="Pfam" id="PF01250">
    <property type="entry name" value="Ribosomal_S6"/>
    <property type="match status" value="1"/>
</dbReference>
<dbReference type="InterPro" id="IPR000529">
    <property type="entry name" value="Ribosomal_bS6"/>
</dbReference>
<dbReference type="Proteomes" id="UP000178825">
    <property type="component" value="Unassembled WGS sequence"/>
</dbReference>
<dbReference type="AlphaFoldDB" id="A0A1F6BMX2"/>
<dbReference type="GO" id="GO:0003735">
    <property type="term" value="F:structural constituent of ribosome"/>
    <property type="evidence" value="ECO:0007669"/>
    <property type="project" value="InterPro"/>
</dbReference>
<name>A0A1F6BMX2_9BACT</name>
<dbReference type="EMBL" id="MFKJ01000027">
    <property type="protein sequence ID" value="OGG38275.1"/>
    <property type="molecule type" value="Genomic_DNA"/>
</dbReference>
<dbReference type="InterPro" id="IPR014717">
    <property type="entry name" value="Transl_elong_EF1B/ribsomal_bS6"/>
</dbReference>
<evidence type="ECO:0000256" key="3">
    <source>
        <dbReference type="HAMAP-Rule" id="MF_00360"/>
    </source>
</evidence>
<dbReference type="Gene3D" id="3.30.70.60">
    <property type="match status" value="1"/>
</dbReference>
<dbReference type="GO" id="GO:0019843">
    <property type="term" value="F:rRNA binding"/>
    <property type="evidence" value="ECO:0007669"/>
    <property type="project" value="UniProtKB-UniRule"/>
</dbReference>
<reference evidence="4 5" key="1">
    <citation type="journal article" date="2016" name="Nat. Commun.">
        <title>Thousands of microbial genomes shed light on interconnected biogeochemical processes in an aquifer system.</title>
        <authorList>
            <person name="Anantharaman K."/>
            <person name="Brown C.T."/>
            <person name="Hug L.A."/>
            <person name="Sharon I."/>
            <person name="Castelle C.J."/>
            <person name="Probst A.J."/>
            <person name="Thomas B.C."/>
            <person name="Singh A."/>
            <person name="Wilkins M.J."/>
            <person name="Karaoz U."/>
            <person name="Brodie E.L."/>
            <person name="Williams K.H."/>
            <person name="Hubbard S.S."/>
            <person name="Banfield J.F."/>
        </authorList>
    </citation>
    <scope>NUCLEOTIDE SEQUENCE [LARGE SCALE GENOMIC DNA]</scope>
</reference>
<dbReference type="GO" id="GO:0006412">
    <property type="term" value="P:translation"/>
    <property type="evidence" value="ECO:0007669"/>
    <property type="project" value="UniProtKB-UniRule"/>
</dbReference>
<dbReference type="GO" id="GO:0005840">
    <property type="term" value="C:ribosome"/>
    <property type="evidence" value="ECO:0007669"/>
    <property type="project" value="UniProtKB-KW"/>
</dbReference>
<evidence type="ECO:0000256" key="1">
    <source>
        <dbReference type="ARBA" id="ARBA00009512"/>
    </source>
</evidence>
<dbReference type="InterPro" id="IPR020814">
    <property type="entry name" value="Ribosomal_S6_plastid/chlpt"/>
</dbReference>
<comment type="caution">
    <text evidence="4">The sequence shown here is derived from an EMBL/GenBank/DDBJ whole genome shotgun (WGS) entry which is preliminary data.</text>
</comment>
<comment type="function">
    <text evidence="3">Binds together with bS18 to 16S ribosomal RNA.</text>
</comment>
<dbReference type="HAMAP" id="MF_00360">
    <property type="entry name" value="Ribosomal_bS6"/>
    <property type="match status" value="1"/>
</dbReference>
<dbReference type="GO" id="GO:1990904">
    <property type="term" value="C:ribonucleoprotein complex"/>
    <property type="evidence" value="ECO:0007669"/>
    <property type="project" value="UniProtKB-KW"/>
</dbReference>
<dbReference type="STRING" id="1798470.A3D55_01430"/>
<gene>
    <name evidence="3" type="primary">rpsF</name>
    <name evidence="4" type="ORF">A3D55_01430</name>
</gene>
<proteinExistence type="inferred from homology"/>
<dbReference type="SUPFAM" id="SSF54995">
    <property type="entry name" value="Ribosomal protein S6"/>
    <property type="match status" value="1"/>
</dbReference>
<comment type="similarity">
    <text evidence="1 3">Belongs to the bacterial ribosomal protein bS6 family.</text>
</comment>
<dbReference type="CDD" id="cd00473">
    <property type="entry name" value="bS6"/>
    <property type="match status" value="1"/>
</dbReference>
<protein>
    <recommendedName>
        <fullName evidence="2 3">Small ribosomal subunit protein bS6</fullName>
    </recommendedName>
</protein>
<keyword evidence="3" id="KW-0689">Ribosomal protein</keyword>
<sequence length="149" mass="17316">MTIMEELNAENIKKLYELSFVQESETNDAAKTAITTNGGEIKDERPLVKIRLAYPINKQTQGFFGLIRFYSYPSGIASVDKELRMNGEFIRYSVSKFAANENTGGRERRTFDRDMRRVRFNRTEKRSIEHEAPALSNEELEKKIEEILQ</sequence>
<evidence type="ECO:0000256" key="2">
    <source>
        <dbReference type="ARBA" id="ARBA00035294"/>
    </source>
</evidence>
<keyword evidence="3" id="KW-0687">Ribonucleoprotein</keyword>
<keyword evidence="3" id="KW-0699">rRNA-binding</keyword>
<evidence type="ECO:0000313" key="5">
    <source>
        <dbReference type="Proteomes" id="UP000178825"/>
    </source>
</evidence>
<keyword evidence="3" id="KW-0694">RNA-binding</keyword>
<evidence type="ECO:0000313" key="4">
    <source>
        <dbReference type="EMBL" id="OGG38275.1"/>
    </source>
</evidence>
<accession>A0A1F6BMX2</accession>
<organism evidence="4 5">
    <name type="scientific">Candidatus Jorgensenbacteria bacterium RIFCSPHIGHO2_02_FULL_45_20</name>
    <dbReference type="NCBI Taxonomy" id="1798470"/>
    <lineage>
        <taxon>Bacteria</taxon>
        <taxon>Candidatus Joergenseniibacteriota</taxon>
    </lineage>
</organism>
<dbReference type="InterPro" id="IPR035980">
    <property type="entry name" value="Ribosomal_bS6_sf"/>
</dbReference>